<dbReference type="Gene3D" id="3.20.20.80">
    <property type="entry name" value="Glycosidases"/>
    <property type="match status" value="1"/>
</dbReference>
<feature type="signal peptide" evidence="7">
    <location>
        <begin position="1"/>
        <end position="21"/>
    </location>
</feature>
<dbReference type="InterPro" id="IPR017853">
    <property type="entry name" value="GH"/>
</dbReference>
<evidence type="ECO:0000256" key="4">
    <source>
        <dbReference type="ARBA" id="ARBA00022729"/>
    </source>
</evidence>
<keyword evidence="10" id="KW-1185">Reference proteome</keyword>
<evidence type="ECO:0000256" key="1">
    <source>
        <dbReference type="ARBA" id="ARBA00004071"/>
    </source>
</evidence>
<evidence type="ECO:0000259" key="8">
    <source>
        <dbReference type="Pfam" id="PF01120"/>
    </source>
</evidence>
<accession>A0ABS5K178</accession>
<evidence type="ECO:0000256" key="3">
    <source>
        <dbReference type="ARBA" id="ARBA00012662"/>
    </source>
</evidence>
<protein>
    <recommendedName>
        <fullName evidence="3">alpha-L-fucosidase</fullName>
        <ecNumber evidence="3">3.2.1.51</ecNumber>
    </recommendedName>
</protein>
<keyword evidence="5" id="KW-0378">Hydrolase</keyword>
<keyword evidence="6" id="KW-0326">Glycosidase</keyword>
<dbReference type="SMART" id="SM00812">
    <property type="entry name" value="Alpha_L_fucos"/>
    <property type="match status" value="1"/>
</dbReference>
<proteinExistence type="inferred from homology"/>
<dbReference type="InterPro" id="IPR016286">
    <property type="entry name" value="FUC_metazoa-typ"/>
</dbReference>
<dbReference type="InterPro" id="IPR000933">
    <property type="entry name" value="Glyco_hydro_29"/>
</dbReference>
<reference evidence="9 10" key="1">
    <citation type="journal article" date="2015" name="Int. J. Syst. Evol. Microbiol.">
        <title>Carboxylicivirga linearis sp. nov., isolated from a sea cucumber culture pond.</title>
        <authorList>
            <person name="Wang F.Q."/>
            <person name="Zhou Y.X."/>
            <person name="Lin X.Z."/>
            <person name="Chen G.J."/>
            <person name="Du Z.J."/>
        </authorList>
    </citation>
    <scope>NUCLEOTIDE SEQUENCE [LARGE SCALE GENOMIC DNA]</scope>
    <source>
        <strain evidence="9 10">FB218</strain>
    </source>
</reference>
<feature type="chain" id="PRO_5047172860" description="alpha-L-fucosidase" evidence="7">
    <location>
        <begin position="22"/>
        <end position="454"/>
    </location>
</feature>
<dbReference type="RefSeq" id="WP_212219720.1">
    <property type="nucleotide sequence ID" value="NZ_JAGUCO010000032.1"/>
</dbReference>
<dbReference type="Proteomes" id="UP000708576">
    <property type="component" value="Unassembled WGS sequence"/>
</dbReference>
<sequence length="454" mass="52647">MKAPVLLLLLIAIKTSLIAQKETSEAYEQRMEWFRDARLGIFIHWGLYSEGTTSESWAMFHKTISWEDYMEGKASVFTAENYHPEEWTALFKKVGADYVVMTSKHHDGFALWDTKLSKINAKDWSAAKRDVYTPYVNAVRKAGMKVGIYYSLCDWSHPDYSPINFPRPEAKIRKLYPYTKAETRWTPWHRFQKFNMGQIKELFDRYQPDLMWFDGDWEHKADEWPSRVIKDSLLSWNPGVVVNSRLNTYGDYNTPEQDPPIKTPSRPWELCLTMNESWGYQKEDHDYKSPKFLIETFVRSVAKGGNLLLDVGPKADGSIDQRQIDLLETIGEWYKMHEEAVRYGQPGIPYGHFDGETTLSPDGKSIYLFYTGKFNHMLTLRGMKGEVQNISLLHNQQSVPFKIQDSTPWNDIPGIIVMDVSKAEDAPYVSVIKVEFKEPFTLYRGIGHGVELND</sequence>
<dbReference type="EC" id="3.2.1.51" evidence="3"/>
<evidence type="ECO:0000256" key="2">
    <source>
        <dbReference type="ARBA" id="ARBA00007951"/>
    </source>
</evidence>
<dbReference type="PIRSF" id="PIRSF001092">
    <property type="entry name" value="Alpha-L-fucosidase"/>
    <property type="match status" value="1"/>
</dbReference>
<organism evidence="9 10">
    <name type="scientific">Carboxylicivirga linearis</name>
    <dbReference type="NCBI Taxonomy" id="1628157"/>
    <lineage>
        <taxon>Bacteria</taxon>
        <taxon>Pseudomonadati</taxon>
        <taxon>Bacteroidota</taxon>
        <taxon>Bacteroidia</taxon>
        <taxon>Marinilabiliales</taxon>
        <taxon>Marinilabiliaceae</taxon>
        <taxon>Carboxylicivirga</taxon>
    </lineage>
</organism>
<name>A0ABS5K178_9BACT</name>
<evidence type="ECO:0000256" key="6">
    <source>
        <dbReference type="ARBA" id="ARBA00023295"/>
    </source>
</evidence>
<dbReference type="InterPro" id="IPR057739">
    <property type="entry name" value="Glyco_hydro_29_N"/>
</dbReference>
<dbReference type="SUPFAM" id="SSF51445">
    <property type="entry name" value="(Trans)glycosidases"/>
    <property type="match status" value="1"/>
</dbReference>
<evidence type="ECO:0000313" key="10">
    <source>
        <dbReference type="Proteomes" id="UP000708576"/>
    </source>
</evidence>
<dbReference type="Pfam" id="PF01120">
    <property type="entry name" value="Alpha_L_fucos"/>
    <property type="match status" value="1"/>
</dbReference>
<comment type="similarity">
    <text evidence="2">Belongs to the glycosyl hydrolase 29 family.</text>
</comment>
<comment type="function">
    <text evidence="1">Alpha-L-fucosidase is responsible for hydrolyzing the alpha-1,6-linked fucose joined to the reducing-end N-acetylglucosamine of the carbohydrate moieties of glycoproteins.</text>
</comment>
<evidence type="ECO:0000256" key="7">
    <source>
        <dbReference type="SAM" id="SignalP"/>
    </source>
</evidence>
<comment type="caution">
    <text evidence="9">The sequence shown here is derived from an EMBL/GenBank/DDBJ whole genome shotgun (WGS) entry which is preliminary data.</text>
</comment>
<evidence type="ECO:0000313" key="9">
    <source>
        <dbReference type="EMBL" id="MBS2100923.1"/>
    </source>
</evidence>
<evidence type="ECO:0000256" key="5">
    <source>
        <dbReference type="ARBA" id="ARBA00022801"/>
    </source>
</evidence>
<dbReference type="PANTHER" id="PTHR10030">
    <property type="entry name" value="ALPHA-L-FUCOSIDASE"/>
    <property type="match status" value="1"/>
</dbReference>
<feature type="domain" description="Glycoside hydrolase family 29 N-terminal" evidence="8">
    <location>
        <begin position="22"/>
        <end position="338"/>
    </location>
</feature>
<dbReference type="PRINTS" id="PR00741">
    <property type="entry name" value="GLHYDRLASE29"/>
</dbReference>
<dbReference type="PANTHER" id="PTHR10030:SF37">
    <property type="entry name" value="ALPHA-L-FUCOSIDASE-RELATED"/>
    <property type="match status" value="1"/>
</dbReference>
<dbReference type="EMBL" id="JAGUCO010000032">
    <property type="protein sequence ID" value="MBS2100923.1"/>
    <property type="molecule type" value="Genomic_DNA"/>
</dbReference>
<keyword evidence="4 7" id="KW-0732">Signal</keyword>
<gene>
    <name evidence="9" type="ORF">KEM10_21735</name>
</gene>